<dbReference type="PANTHER" id="PTHR30451:SF5">
    <property type="entry name" value="SLR0019 PROTEIN"/>
    <property type="match status" value="1"/>
</dbReference>
<dbReference type="GO" id="GO:0009297">
    <property type="term" value="P:pilus assembly"/>
    <property type="evidence" value="ECO:0007669"/>
    <property type="project" value="InterPro"/>
</dbReference>
<sequence length="765" mass="87112">MIKKTILTVQIVCLCTVGYAYANVENERLILANIWVNGLETSTETLVLQQDQKNYIECRVLESLTLKASLFQKNSEDNQYCLVSTQEINSKIDPSSQSLKITIPTQYFMGYADRTSILQPHKASLGAFLNYDFFYNKYDEGSDFNSYYELGVFKDFWLLNNAFIYRENSENQTQKVVRLNTSLDIDFPERYTRLTLGDNASLYNPLINSFRFGGLSYGTNFTERSDFIYWNTPVLRGSAIVPSTIDLYINGINIYRQNVTPGDYTLQTGANIQQAGTAQVVVEDILGNRSVQSFPVYINNRLLKKGLSEYNISLGKLRYNYDYDSNDYRDFFSNLYFRKGITDSTSLGFNAAYSESIKNIGLMWTQSLFHSVLLDTNAVASSAEGRSGYSLGIAMSDSFDSFSVGFNSKYSSQDFRALGYSDQVQNPRFEHLGYISFFKIPYINNLNLNYIERNYYQNTEFPLNDTKMLSVGLSKTFTPKLSMGLSYFKDFGSSDDTGAYFSLSYNFDQNRSVYFDQSSTPSTRLTYAKSSSEQVGFDYSVGVDHNNGNENYNAFGLLKNTFGDLRIQHTQNDEHYNSQVNYRGALVWLNRQLNLSKSVDNAFALVKVGDTSNIDVFRSLAPIGQTNRKGYVFIHDILPYINYDLSFDQDQIPIEYKVDNPIYKIVALNQRGYFVDFPVVHTQQVIVKLKDRNGNLFPRASKVYINHDENNPYPVDKEGNVYLYGLVPATYQLNIQGDTPCQAPLSIQPQPNSTATVQSIELVCQ</sequence>
<protein>
    <submittedName>
        <fullName evidence="1">Fimbrial biogenesis outer membrane usher protein</fullName>
    </submittedName>
</protein>
<dbReference type="EMBL" id="QKWF01000010">
    <property type="protein sequence ID" value="PZM18874.1"/>
    <property type="molecule type" value="Genomic_DNA"/>
</dbReference>
<accession>A0A2I8CYS0</accession>
<proteinExistence type="predicted"/>
<dbReference type="Gene3D" id="2.60.40.3110">
    <property type="match status" value="1"/>
</dbReference>
<dbReference type="InterPro" id="IPR042186">
    <property type="entry name" value="FimD_plug_dom"/>
</dbReference>
<dbReference type="GO" id="GO:0009279">
    <property type="term" value="C:cell outer membrane"/>
    <property type="evidence" value="ECO:0007669"/>
    <property type="project" value="TreeGrafter"/>
</dbReference>
<dbReference type="Gene3D" id="2.60.40.2610">
    <property type="entry name" value="Outer membrane usher protein FimD, plug domain"/>
    <property type="match status" value="1"/>
</dbReference>
<reference evidence="1 2" key="1">
    <citation type="submission" date="2018-06" db="EMBL/GenBank/DDBJ databases">
        <title>Carbapenemase-producing Acinetobacter spp. from environmental sources in an hospital from French Polynesia.</title>
        <authorList>
            <person name="Bonnin R.A."/>
            <person name="Levy M."/>
            <person name="Cuzon G."/>
            <person name="Dortet L."/>
            <person name="Naas T."/>
        </authorList>
    </citation>
    <scope>NUCLEOTIDE SEQUENCE [LARGE SCALE GENOMIC DNA]</scope>
    <source>
        <strain evidence="1 2">R10</strain>
    </source>
</reference>
<dbReference type="GO" id="GO:0015473">
    <property type="term" value="F:fimbrial usher porin activity"/>
    <property type="evidence" value="ECO:0007669"/>
    <property type="project" value="InterPro"/>
</dbReference>
<dbReference type="Gene3D" id="2.60.40.2070">
    <property type="match status" value="1"/>
</dbReference>
<comment type="caution">
    <text evidence="1">The sequence shown here is derived from an EMBL/GenBank/DDBJ whole genome shotgun (WGS) entry which is preliminary data.</text>
</comment>
<organism evidence="1 2">
    <name type="scientific">Acinetobacter baumannii</name>
    <dbReference type="NCBI Taxonomy" id="470"/>
    <lineage>
        <taxon>Bacteria</taxon>
        <taxon>Pseudomonadati</taxon>
        <taxon>Pseudomonadota</taxon>
        <taxon>Gammaproteobacteria</taxon>
        <taxon>Moraxellales</taxon>
        <taxon>Moraxellaceae</taxon>
        <taxon>Acinetobacter</taxon>
        <taxon>Acinetobacter calcoaceticus/baumannii complex</taxon>
    </lineage>
</organism>
<name>A0A2I8CYS0_ACIBA</name>
<dbReference type="AlphaFoldDB" id="A0A2I8CYS0"/>
<dbReference type="InterPro" id="IPR000015">
    <property type="entry name" value="Fimb_usher"/>
</dbReference>
<dbReference type="InterPro" id="IPR043142">
    <property type="entry name" value="PapC-like_C_sf"/>
</dbReference>
<evidence type="ECO:0000313" key="2">
    <source>
        <dbReference type="Proteomes" id="UP000248662"/>
    </source>
</evidence>
<evidence type="ECO:0000313" key="1">
    <source>
        <dbReference type="EMBL" id="PZM18874.1"/>
    </source>
</evidence>
<gene>
    <name evidence="1" type="ORF">DOL94_01710</name>
</gene>
<dbReference type="Pfam" id="PF00577">
    <property type="entry name" value="Usher"/>
    <property type="match status" value="1"/>
</dbReference>
<dbReference type="RefSeq" id="WP_006581695.1">
    <property type="nucleotide sequence ID" value="NZ_CP026129.1"/>
</dbReference>
<dbReference type="PANTHER" id="PTHR30451">
    <property type="entry name" value="OUTER MEMBRANE USHER PROTEIN"/>
    <property type="match status" value="1"/>
</dbReference>
<dbReference type="Proteomes" id="UP000248662">
    <property type="component" value="Unassembled WGS sequence"/>
</dbReference>